<dbReference type="AlphaFoldDB" id="A0AAV9UBY2"/>
<keyword evidence="2" id="KW-0472">Membrane</keyword>
<protein>
    <submittedName>
        <fullName evidence="3">Uncharacterized protein</fullName>
    </submittedName>
</protein>
<gene>
    <name evidence="3" type="ORF">TWF696_001337</name>
</gene>
<name>A0AAV9UBY2_9PEZI</name>
<dbReference type="Proteomes" id="UP001375240">
    <property type="component" value="Unassembled WGS sequence"/>
</dbReference>
<feature type="region of interest" description="Disordered" evidence="1">
    <location>
        <begin position="1"/>
        <end position="36"/>
    </location>
</feature>
<evidence type="ECO:0000256" key="2">
    <source>
        <dbReference type="SAM" id="Phobius"/>
    </source>
</evidence>
<feature type="transmembrane region" description="Helical" evidence="2">
    <location>
        <begin position="91"/>
        <end position="110"/>
    </location>
</feature>
<keyword evidence="2" id="KW-0812">Transmembrane</keyword>
<comment type="caution">
    <text evidence="3">The sequence shown here is derived from an EMBL/GenBank/DDBJ whole genome shotgun (WGS) entry which is preliminary data.</text>
</comment>
<organism evidence="3 4">
    <name type="scientific">Orbilia brochopaga</name>
    <dbReference type="NCBI Taxonomy" id="3140254"/>
    <lineage>
        <taxon>Eukaryota</taxon>
        <taxon>Fungi</taxon>
        <taxon>Dikarya</taxon>
        <taxon>Ascomycota</taxon>
        <taxon>Pezizomycotina</taxon>
        <taxon>Orbiliomycetes</taxon>
        <taxon>Orbiliales</taxon>
        <taxon>Orbiliaceae</taxon>
        <taxon>Orbilia</taxon>
    </lineage>
</organism>
<evidence type="ECO:0000256" key="1">
    <source>
        <dbReference type="SAM" id="MobiDB-lite"/>
    </source>
</evidence>
<feature type="compositionally biased region" description="Low complexity" evidence="1">
    <location>
        <begin position="27"/>
        <end position="36"/>
    </location>
</feature>
<dbReference type="EMBL" id="JAVHNQ010000010">
    <property type="protein sequence ID" value="KAK6337859.1"/>
    <property type="molecule type" value="Genomic_DNA"/>
</dbReference>
<reference evidence="3 4" key="1">
    <citation type="submission" date="2019-10" db="EMBL/GenBank/DDBJ databases">
        <authorList>
            <person name="Palmer J.M."/>
        </authorList>
    </citation>
    <scope>NUCLEOTIDE SEQUENCE [LARGE SCALE GENOMIC DNA]</scope>
    <source>
        <strain evidence="3 4">TWF696</strain>
    </source>
</reference>
<keyword evidence="2" id="KW-1133">Transmembrane helix</keyword>
<accession>A0AAV9UBY2</accession>
<evidence type="ECO:0000313" key="4">
    <source>
        <dbReference type="Proteomes" id="UP001375240"/>
    </source>
</evidence>
<sequence length="595" mass="65484">MPRWSQKSKPTLSLLLPPPFHHRTNDTSSPSSTTTLTPGTVIFDASAAYTPTSPAKPFIYISTSPLPPTHDLPFPAQTSTRTRRWGRWIPLLLWLAGTALIASFWGWSGWCSSFSYHTTLDSILAPFGGVRGWISGGVGTTHTYTYTSPPEVRMAANGTGYTVHMPADEAGVYPLPGRMYAGLCRDVEKASMMAAEARTGQPMQAHFGYYTADVGYEGLTTAGRRSKRSVAWQEEEEMEVCERTLTYVVDDDEGKESGVGAVVMGLWMAYGLAVKEGREFYVEQRHGGWIYGDIRRYLAIPPPSTACAPPPMSSRLSCPRNTAHKLITPATFSSAFGHAFENEFEDARAMEVMRQKPIFSLLRAGFDAVPLASGIRDAVLAHVVAIDVFDKDVVAVQVRRGDRNAKEWWYHQGYIPVQRYMAVSRNDTTAYDRRFELAAAEGGEDGEAGKKDVWQKEYFLPEYPEFLEEADRPVRVIASDASDVFEQPEVKECLGVAGGCVKAQGNTAVGSPGGFWAEDVAGLDAGERGEVAGAYLVDFGVLVESVVRARDGWVVCGYSGDMCRMLAVGMGWEAAIEKGHWVNIDGDFDWFGMRW</sequence>
<keyword evidence="4" id="KW-1185">Reference proteome</keyword>
<proteinExistence type="predicted"/>
<evidence type="ECO:0000313" key="3">
    <source>
        <dbReference type="EMBL" id="KAK6337859.1"/>
    </source>
</evidence>